<dbReference type="GO" id="GO:0005634">
    <property type="term" value="C:nucleus"/>
    <property type="evidence" value="ECO:0007669"/>
    <property type="project" value="UniProtKB-SubCell"/>
</dbReference>
<evidence type="ECO:0000256" key="3">
    <source>
        <dbReference type="ARBA" id="ARBA00023163"/>
    </source>
</evidence>
<dbReference type="Pfam" id="PF00010">
    <property type="entry name" value="HLH"/>
    <property type="match status" value="1"/>
</dbReference>
<evidence type="ECO:0000256" key="5">
    <source>
        <dbReference type="SAM" id="Coils"/>
    </source>
</evidence>
<gene>
    <name evidence="8" type="ORF">VNO78_27228</name>
</gene>
<proteinExistence type="predicted"/>
<keyword evidence="5" id="KW-0175">Coiled coil</keyword>
<dbReference type="PANTHER" id="PTHR31945:SF63">
    <property type="entry name" value="TRANSCRIPTION FACTOR BHLH90"/>
    <property type="match status" value="1"/>
</dbReference>
<dbReference type="InterPro" id="IPR025610">
    <property type="entry name" value="MYC/MYB_N"/>
</dbReference>
<feature type="compositionally biased region" description="Polar residues" evidence="6">
    <location>
        <begin position="201"/>
        <end position="210"/>
    </location>
</feature>
<dbReference type="Pfam" id="PF22754">
    <property type="entry name" value="bHLH-TF_ACT-like_plant"/>
    <property type="match status" value="1"/>
</dbReference>
<feature type="coiled-coil region" evidence="5">
    <location>
        <begin position="330"/>
        <end position="357"/>
    </location>
</feature>
<keyword evidence="9" id="KW-1185">Reference proteome</keyword>
<dbReference type="InterPro" id="IPR036638">
    <property type="entry name" value="HLH_DNA-bd_sf"/>
</dbReference>
<organism evidence="8 9">
    <name type="scientific">Psophocarpus tetragonolobus</name>
    <name type="common">Winged bean</name>
    <name type="synonym">Dolichos tetragonolobus</name>
    <dbReference type="NCBI Taxonomy" id="3891"/>
    <lineage>
        <taxon>Eukaryota</taxon>
        <taxon>Viridiplantae</taxon>
        <taxon>Streptophyta</taxon>
        <taxon>Embryophyta</taxon>
        <taxon>Tracheophyta</taxon>
        <taxon>Spermatophyta</taxon>
        <taxon>Magnoliopsida</taxon>
        <taxon>eudicotyledons</taxon>
        <taxon>Gunneridae</taxon>
        <taxon>Pentapetalae</taxon>
        <taxon>rosids</taxon>
        <taxon>fabids</taxon>
        <taxon>Fabales</taxon>
        <taxon>Fabaceae</taxon>
        <taxon>Papilionoideae</taxon>
        <taxon>50 kb inversion clade</taxon>
        <taxon>NPAAA clade</taxon>
        <taxon>indigoferoid/millettioid clade</taxon>
        <taxon>Phaseoleae</taxon>
        <taxon>Psophocarpus</taxon>
    </lineage>
</organism>
<dbReference type="Gene3D" id="4.10.280.10">
    <property type="entry name" value="Helix-loop-helix DNA-binding domain"/>
    <property type="match status" value="1"/>
</dbReference>
<feature type="region of interest" description="Disordered" evidence="6">
    <location>
        <begin position="476"/>
        <end position="495"/>
    </location>
</feature>
<dbReference type="GO" id="GO:0003700">
    <property type="term" value="F:DNA-binding transcription factor activity"/>
    <property type="evidence" value="ECO:0007669"/>
    <property type="project" value="TreeGrafter"/>
</dbReference>
<dbReference type="SMART" id="SM00353">
    <property type="entry name" value="HLH"/>
    <property type="match status" value="1"/>
</dbReference>
<keyword evidence="2" id="KW-0805">Transcription regulation</keyword>
<dbReference type="Pfam" id="PF14215">
    <property type="entry name" value="bHLH-MYC_N"/>
    <property type="match status" value="1"/>
</dbReference>
<dbReference type="InterPro" id="IPR054502">
    <property type="entry name" value="bHLH-TF_ACT-like_plant"/>
</dbReference>
<feature type="region of interest" description="Disordered" evidence="6">
    <location>
        <begin position="243"/>
        <end position="286"/>
    </location>
</feature>
<feature type="compositionally biased region" description="Low complexity" evidence="6">
    <location>
        <begin position="243"/>
        <end position="264"/>
    </location>
</feature>
<name>A0AAN9XB09_PSOTE</name>
<evidence type="ECO:0000313" key="8">
    <source>
        <dbReference type="EMBL" id="KAK7386881.1"/>
    </source>
</evidence>
<keyword evidence="3" id="KW-0804">Transcription</keyword>
<reference evidence="8 9" key="1">
    <citation type="submission" date="2024-01" db="EMBL/GenBank/DDBJ databases">
        <title>The genomes of 5 underutilized Papilionoideae crops provide insights into root nodulation and disease resistanc.</title>
        <authorList>
            <person name="Jiang F."/>
        </authorList>
    </citation>
    <scope>NUCLEOTIDE SEQUENCE [LARGE SCALE GENOMIC DNA]</scope>
    <source>
        <strain evidence="8">DUOXIRENSHENG_FW03</strain>
        <tissue evidence="8">Leaves</tissue>
    </source>
</reference>
<dbReference type="AlphaFoldDB" id="A0AAN9XB09"/>
<dbReference type="GO" id="GO:0046983">
    <property type="term" value="F:protein dimerization activity"/>
    <property type="evidence" value="ECO:0007669"/>
    <property type="project" value="InterPro"/>
</dbReference>
<comment type="caution">
    <text evidence="8">The sequence shown here is derived from an EMBL/GenBank/DDBJ whole genome shotgun (WGS) entry which is preliminary data.</text>
</comment>
<feature type="region of interest" description="Disordered" evidence="6">
    <location>
        <begin position="201"/>
        <end position="229"/>
    </location>
</feature>
<dbReference type="GO" id="GO:0043565">
    <property type="term" value="F:sequence-specific DNA binding"/>
    <property type="evidence" value="ECO:0007669"/>
    <property type="project" value="TreeGrafter"/>
</dbReference>
<dbReference type="EMBL" id="JAYMYS010000007">
    <property type="protein sequence ID" value="KAK7386881.1"/>
    <property type="molecule type" value="Genomic_DNA"/>
</dbReference>
<keyword evidence="4" id="KW-0539">Nucleus</keyword>
<dbReference type="PANTHER" id="PTHR31945">
    <property type="entry name" value="TRANSCRIPTION FACTOR SCREAM2-RELATED"/>
    <property type="match status" value="1"/>
</dbReference>
<dbReference type="SUPFAM" id="SSF47459">
    <property type="entry name" value="HLH, helix-loop-helix DNA-binding domain"/>
    <property type="match status" value="1"/>
</dbReference>
<accession>A0AAN9XB09</accession>
<feature type="compositionally biased region" description="Polar residues" evidence="6">
    <location>
        <begin position="265"/>
        <end position="274"/>
    </location>
</feature>
<comment type="subcellular location">
    <subcellularLocation>
        <location evidence="1">Nucleus</location>
    </subcellularLocation>
</comment>
<dbReference type="InterPro" id="IPR011598">
    <property type="entry name" value="bHLH_dom"/>
</dbReference>
<evidence type="ECO:0000256" key="1">
    <source>
        <dbReference type="ARBA" id="ARBA00004123"/>
    </source>
</evidence>
<sequence>MSGLSLSLVEWLRPLVQTNAWDYVVVWKYGDDPTRFIEWIGCCCRGSCSVNIDLVKSKEEKGEVCHLAPVCRDNYLQHPVGTKACEALAQLPFALSLYSGVHGEVAISQQSRWLTQGSNGTQVLIPIVGGLVELFTEKLIPMDMNIVEFIRAQGCVFLKQEAKSAQSYTNLNINEHLPLREQYSHWWPTLMSTLTPSVHHTATKQCSSHPSIEGPPNGSNPSTEEPSFDSKFVGLTPHEYLKPPVKISPIPKTKTPKYSKTSGKQQRNLSSNCSNEEDDISKSVKEPQKEVYQAKNLVTERNRRNKIKKGLFILRSLVPKITKMDRASILADAVDHIKELQTQLRELNDEVRILELQDCEKNTPRLRMPLGKEQEGIKRNPFDQSSSDCTEKMKMEVQAEVHHITKKDFLIKLYCEQKQAGFSKLMEALDSIGLQVDSANVTTFDGKVLNILTVKATKQDIHPKKLKEYLIQKTSDDRQISKQIQEHGDMKSSKK</sequence>
<evidence type="ECO:0000256" key="4">
    <source>
        <dbReference type="ARBA" id="ARBA00023242"/>
    </source>
</evidence>
<evidence type="ECO:0000313" key="9">
    <source>
        <dbReference type="Proteomes" id="UP001386955"/>
    </source>
</evidence>
<evidence type="ECO:0000256" key="6">
    <source>
        <dbReference type="SAM" id="MobiDB-lite"/>
    </source>
</evidence>
<evidence type="ECO:0000256" key="2">
    <source>
        <dbReference type="ARBA" id="ARBA00023015"/>
    </source>
</evidence>
<protein>
    <recommendedName>
        <fullName evidence="7">BHLH domain-containing protein</fullName>
    </recommendedName>
</protein>
<feature type="domain" description="BHLH" evidence="7">
    <location>
        <begin position="291"/>
        <end position="340"/>
    </location>
</feature>
<dbReference type="PROSITE" id="PS50888">
    <property type="entry name" value="BHLH"/>
    <property type="match status" value="1"/>
</dbReference>
<dbReference type="InterPro" id="IPR051358">
    <property type="entry name" value="TF_AMS/ICE1/BHLH6-like"/>
</dbReference>
<dbReference type="Proteomes" id="UP001386955">
    <property type="component" value="Unassembled WGS sequence"/>
</dbReference>
<evidence type="ECO:0000259" key="7">
    <source>
        <dbReference type="PROSITE" id="PS50888"/>
    </source>
</evidence>